<accession>A0ABS5SSW1</accession>
<dbReference type="EMBL" id="JABBFR010000002">
    <property type="protein sequence ID" value="MBT0723155.1"/>
    <property type="molecule type" value="Genomic_DNA"/>
</dbReference>
<reference evidence="1 2" key="1">
    <citation type="submission" date="2020-04" db="EMBL/GenBank/DDBJ databases">
        <title>Genome sequencing of Rosenbergiella species.</title>
        <authorList>
            <person name="Alvarez-Perez S."/>
            <person name="Lievens B."/>
        </authorList>
    </citation>
    <scope>NUCLEOTIDE SEQUENCE [LARGE SCALE GENOMIC DNA]</scope>
    <source>
        <strain evidence="1 2">S61</strain>
    </source>
</reference>
<dbReference type="Proteomes" id="UP000790096">
    <property type="component" value="Unassembled WGS sequence"/>
</dbReference>
<evidence type="ECO:0000313" key="1">
    <source>
        <dbReference type="EMBL" id="MBT0723155.1"/>
    </source>
</evidence>
<keyword evidence="2" id="KW-1185">Reference proteome</keyword>
<protein>
    <recommendedName>
        <fullName evidence="3">SPOR domain-containing protein</fullName>
    </recommendedName>
</protein>
<proteinExistence type="predicted"/>
<name>A0ABS5SSW1_9GAMM</name>
<gene>
    <name evidence="1" type="ORF">HH682_01610</name>
</gene>
<organism evidence="1 2">
    <name type="scientific">Rosenbergiella gaditana</name>
    <dbReference type="NCBI Taxonomy" id="2726987"/>
    <lineage>
        <taxon>Bacteria</taxon>
        <taxon>Pseudomonadati</taxon>
        <taxon>Pseudomonadota</taxon>
        <taxon>Gammaproteobacteria</taxon>
        <taxon>Enterobacterales</taxon>
        <taxon>Erwiniaceae</taxon>
        <taxon>Rosenbergiella</taxon>
    </lineage>
</organism>
<sequence length="143" mass="16778">MRKFITIFSVVLLFVGVALTLGWPYLEVGFASSANYTERDKREYDYYTPELLKRMPRISDNYEFSYSNISGPQAFVYGIQFNGTNDTSRIREYLISEGYEKQKQCQTEAECWISPHSKDVVSFYSLPKSDFVEVEIYRREHAD</sequence>
<dbReference type="RefSeq" id="WP_214235613.1">
    <property type="nucleotide sequence ID" value="NZ_JABBFR010000002.1"/>
</dbReference>
<comment type="caution">
    <text evidence="1">The sequence shown here is derived from an EMBL/GenBank/DDBJ whole genome shotgun (WGS) entry which is preliminary data.</text>
</comment>
<evidence type="ECO:0008006" key="3">
    <source>
        <dbReference type="Google" id="ProtNLM"/>
    </source>
</evidence>
<evidence type="ECO:0000313" key="2">
    <source>
        <dbReference type="Proteomes" id="UP000790096"/>
    </source>
</evidence>